<comment type="similarity">
    <text evidence="1">Belongs to the sel-1 family.</text>
</comment>
<dbReference type="SMART" id="SM00671">
    <property type="entry name" value="SEL1"/>
    <property type="match status" value="8"/>
</dbReference>
<dbReference type="InterPro" id="IPR006597">
    <property type="entry name" value="Sel1-like"/>
</dbReference>
<feature type="region of interest" description="Disordered" evidence="2">
    <location>
        <begin position="62"/>
        <end position="86"/>
    </location>
</feature>
<reference evidence="3" key="1">
    <citation type="submission" date="2021-02" db="EMBL/GenBank/DDBJ databases">
        <authorList>
            <person name="Dougan E. K."/>
            <person name="Rhodes N."/>
            <person name="Thang M."/>
            <person name="Chan C."/>
        </authorList>
    </citation>
    <scope>NUCLEOTIDE SEQUENCE</scope>
</reference>
<organism evidence="3 4">
    <name type="scientific">Polarella glacialis</name>
    <name type="common">Dinoflagellate</name>
    <dbReference type="NCBI Taxonomy" id="89957"/>
    <lineage>
        <taxon>Eukaryota</taxon>
        <taxon>Sar</taxon>
        <taxon>Alveolata</taxon>
        <taxon>Dinophyceae</taxon>
        <taxon>Suessiales</taxon>
        <taxon>Suessiaceae</taxon>
        <taxon>Polarella</taxon>
    </lineage>
</organism>
<accession>A0A813KU25</accession>
<proteinExistence type="inferred from homology"/>
<name>A0A813KU25_POLGL</name>
<dbReference type="PANTHER" id="PTHR11102:SF160">
    <property type="entry name" value="ERAD-ASSOCIATED E3 UBIQUITIN-PROTEIN LIGASE COMPONENT HRD3"/>
    <property type="match status" value="1"/>
</dbReference>
<evidence type="ECO:0000313" key="4">
    <source>
        <dbReference type="Proteomes" id="UP000626109"/>
    </source>
</evidence>
<dbReference type="Pfam" id="PF08238">
    <property type="entry name" value="Sel1"/>
    <property type="match status" value="8"/>
</dbReference>
<dbReference type="Gene3D" id="1.25.40.10">
    <property type="entry name" value="Tetratricopeptide repeat domain"/>
    <property type="match status" value="2"/>
</dbReference>
<dbReference type="Proteomes" id="UP000626109">
    <property type="component" value="Unassembled WGS sequence"/>
</dbReference>
<dbReference type="SUPFAM" id="SSF81901">
    <property type="entry name" value="HCP-like"/>
    <property type="match status" value="2"/>
</dbReference>
<dbReference type="InterPro" id="IPR050767">
    <property type="entry name" value="Sel1_AlgK"/>
</dbReference>
<sequence>MLGVVSMINHGLPEMVNSALSSSSSGLSELRMMKSLRAGQELLVSYGSAEWFSDRGLRFDSQLGEENNNNDNNSSNNNNRPPAPRELLELQSGGLCLTDIGPDHASASAALSVTRDLEIGEKITSPAFLLPRPSVAVSSAVEGHCIGHGASEVLVLPLAWPGHLTRRSSAADANVDLALMVDGKLLRDDNNTTTNNNNNSTAQQLCDSPTLRSEVVMTALRRIRAGEVLSVHVAEKVAEQSALLTLDGFFPDGWGQQLDSARLKAAELGNAEAQFQLAQLSRLGSPGVGLPPRPTDATTWYRRAAEQGHAAAQLRLGAACHDGVGQAADPAEAVKWYQKAAGRGSASAQFLLGLAYTNGDGVARNISEASIWLSRAAQQGSSNFGKASNAMYNLAVAYREGIGVAADPVAAAAWFRQAAEKSGNVKAMFNLGVAYSRGDGVTADQAAAAAWYEQAASKGHRMAQYNLGHALYVGAGVGQDVGQAAAWFRLAAEQGSSNAQFMMGVLCSRGRGVPEDLAAAVQWYHEAAAQGHVQAQYNLAVAQAAGAGTPRNLTSAAAWYQQAAANGLEVPSQLPGFGLLARLRECLRAAFAWAGSRSDL</sequence>
<dbReference type="InterPro" id="IPR011990">
    <property type="entry name" value="TPR-like_helical_dom_sf"/>
</dbReference>
<evidence type="ECO:0000256" key="2">
    <source>
        <dbReference type="SAM" id="MobiDB-lite"/>
    </source>
</evidence>
<evidence type="ECO:0000313" key="3">
    <source>
        <dbReference type="EMBL" id="CAE8713111.1"/>
    </source>
</evidence>
<comment type="caution">
    <text evidence="3">The sequence shown here is derived from an EMBL/GenBank/DDBJ whole genome shotgun (WGS) entry which is preliminary data.</text>
</comment>
<dbReference type="AlphaFoldDB" id="A0A813KU25"/>
<dbReference type="EMBL" id="CAJNNW010032447">
    <property type="protein sequence ID" value="CAE8713111.1"/>
    <property type="molecule type" value="Genomic_DNA"/>
</dbReference>
<feature type="compositionally biased region" description="Low complexity" evidence="2">
    <location>
        <begin position="67"/>
        <end position="79"/>
    </location>
</feature>
<evidence type="ECO:0000256" key="1">
    <source>
        <dbReference type="ARBA" id="ARBA00038101"/>
    </source>
</evidence>
<gene>
    <name evidence="3" type="ORF">PGLA2088_LOCUS37345</name>
</gene>
<protein>
    <submittedName>
        <fullName evidence="3">Uncharacterized protein</fullName>
    </submittedName>
</protein>
<dbReference type="PANTHER" id="PTHR11102">
    <property type="entry name" value="SEL-1-LIKE PROTEIN"/>
    <property type="match status" value="1"/>
</dbReference>